<feature type="transmembrane region" description="Helical" evidence="11">
    <location>
        <begin position="1172"/>
        <end position="1197"/>
    </location>
</feature>
<keyword evidence="9 11" id="KW-0472">Membrane</keyword>
<feature type="transmembrane region" description="Helical" evidence="11">
    <location>
        <begin position="619"/>
        <end position="641"/>
    </location>
</feature>
<evidence type="ECO:0000256" key="8">
    <source>
        <dbReference type="ARBA" id="ARBA00022989"/>
    </source>
</evidence>
<comment type="similarity">
    <text evidence="2">Belongs to the ABC transporter superfamily. ABCG family. PDR (TC 3.A.1.205) subfamily.</text>
</comment>
<feature type="transmembrane region" description="Helical" evidence="11">
    <location>
        <begin position="1363"/>
        <end position="1386"/>
    </location>
</feature>
<feature type="transmembrane region" description="Helical" evidence="11">
    <location>
        <begin position="475"/>
        <end position="497"/>
    </location>
</feature>
<dbReference type="Pfam" id="PF08370">
    <property type="entry name" value="PDR_assoc"/>
    <property type="match status" value="1"/>
</dbReference>
<dbReference type="PANTHER" id="PTHR19241">
    <property type="entry name" value="ATP-BINDING CASSETTE TRANSPORTER"/>
    <property type="match status" value="1"/>
</dbReference>
<organism evidence="13 14">
    <name type="scientific">Dendrobium nobile</name>
    <name type="common">Orchid</name>
    <dbReference type="NCBI Taxonomy" id="94219"/>
    <lineage>
        <taxon>Eukaryota</taxon>
        <taxon>Viridiplantae</taxon>
        <taxon>Streptophyta</taxon>
        <taxon>Embryophyta</taxon>
        <taxon>Tracheophyta</taxon>
        <taxon>Spermatophyta</taxon>
        <taxon>Magnoliopsida</taxon>
        <taxon>Liliopsida</taxon>
        <taxon>Asparagales</taxon>
        <taxon>Orchidaceae</taxon>
        <taxon>Epidendroideae</taxon>
        <taxon>Malaxideae</taxon>
        <taxon>Dendrobiinae</taxon>
        <taxon>Dendrobium</taxon>
    </lineage>
</organism>
<dbReference type="Gene3D" id="3.40.50.300">
    <property type="entry name" value="P-loop containing nucleotide triphosphate hydrolases"/>
    <property type="match status" value="2"/>
</dbReference>
<dbReference type="InterPro" id="IPR013581">
    <property type="entry name" value="PDR_assoc"/>
</dbReference>
<dbReference type="InterPro" id="IPR003439">
    <property type="entry name" value="ABC_transporter-like_ATP-bd"/>
</dbReference>
<reference evidence="13" key="1">
    <citation type="journal article" date="2022" name="Front. Genet.">
        <title>Chromosome-Scale Assembly of the Dendrobium nobile Genome Provides Insights Into the Molecular Mechanism of the Biosynthesis of the Medicinal Active Ingredient of Dendrobium.</title>
        <authorList>
            <person name="Xu Q."/>
            <person name="Niu S.-C."/>
            <person name="Li K.-L."/>
            <person name="Zheng P.-J."/>
            <person name="Zhang X.-J."/>
            <person name="Jia Y."/>
            <person name="Liu Y."/>
            <person name="Niu Y.-X."/>
            <person name="Yu L.-H."/>
            <person name="Chen D.-F."/>
            <person name="Zhang G.-Q."/>
        </authorList>
    </citation>
    <scope>NUCLEOTIDE SEQUENCE</scope>
    <source>
        <tissue evidence="13">Leaf</tissue>
    </source>
</reference>
<keyword evidence="8 11" id="KW-1133">Transmembrane helix</keyword>
<accession>A0A8T3AC67</accession>
<feature type="transmembrane region" description="Helical" evidence="11">
    <location>
        <begin position="1217"/>
        <end position="1240"/>
    </location>
</feature>
<evidence type="ECO:0000256" key="6">
    <source>
        <dbReference type="ARBA" id="ARBA00022741"/>
    </source>
</evidence>
<feature type="transmembrane region" description="Helical" evidence="11">
    <location>
        <begin position="1252"/>
        <end position="1271"/>
    </location>
</feature>
<dbReference type="GO" id="GO:0016887">
    <property type="term" value="F:ATP hydrolysis activity"/>
    <property type="evidence" value="ECO:0007669"/>
    <property type="project" value="InterPro"/>
</dbReference>
<keyword evidence="4 11" id="KW-0812">Transmembrane</keyword>
<feature type="transmembrane region" description="Helical" evidence="11">
    <location>
        <begin position="710"/>
        <end position="729"/>
    </location>
</feature>
<dbReference type="EMBL" id="JAGYWB010000017">
    <property type="protein sequence ID" value="KAI0494007.1"/>
    <property type="molecule type" value="Genomic_DNA"/>
</dbReference>
<name>A0A8T3AC67_DENNO</name>
<dbReference type="InterPro" id="IPR043926">
    <property type="entry name" value="ABCG_dom"/>
</dbReference>
<feature type="domain" description="ABC transporter" evidence="12">
    <location>
        <begin position="125"/>
        <end position="380"/>
    </location>
</feature>
<comment type="subcellular location">
    <subcellularLocation>
        <location evidence="1">Membrane</location>
        <topology evidence="1">Multi-pass membrane protein</topology>
    </subcellularLocation>
</comment>
<dbReference type="InterPro" id="IPR013525">
    <property type="entry name" value="ABC2_TM"/>
</dbReference>
<dbReference type="GO" id="GO:0140359">
    <property type="term" value="F:ABC-type transporter activity"/>
    <property type="evidence" value="ECO:0007669"/>
    <property type="project" value="InterPro"/>
</dbReference>
<dbReference type="Pfam" id="PF19055">
    <property type="entry name" value="ABC2_membrane_7"/>
    <property type="match status" value="1"/>
</dbReference>
<evidence type="ECO:0000256" key="4">
    <source>
        <dbReference type="ARBA" id="ARBA00022692"/>
    </source>
</evidence>
<dbReference type="FunFam" id="3.40.50.300:FF:000179">
    <property type="entry name" value="ABC transporter G family member 34"/>
    <property type="match status" value="1"/>
</dbReference>
<dbReference type="FunFam" id="3.40.50.300:FF:000059">
    <property type="entry name" value="ABC transporter G family member 40"/>
    <property type="match status" value="1"/>
</dbReference>
<evidence type="ECO:0000256" key="1">
    <source>
        <dbReference type="ARBA" id="ARBA00004141"/>
    </source>
</evidence>
<dbReference type="Proteomes" id="UP000829196">
    <property type="component" value="Unassembled WGS sequence"/>
</dbReference>
<feature type="transmembrane region" description="Helical" evidence="11">
    <location>
        <begin position="1310"/>
        <end position="1328"/>
    </location>
</feature>
<dbReference type="GO" id="GO:0005886">
    <property type="term" value="C:plasma membrane"/>
    <property type="evidence" value="ECO:0007669"/>
    <property type="project" value="UniProtKB-ARBA"/>
</dbReference>
<feature type="transmembrane region" description="Helical" evidence="11">
    <location>
        <begin position="1283"/>
        <end position="1303"/>
    </location>
</feature>
<feature type="compositionally biased region" description="Basic and acidic residues" evidence="10">
    <location>
        <begin position="1542"/>
        <end position="1563"/>
    </location>
</feature>
<dbReference type="OrthoDB" id="66620at2759"/>
<dbReference type="InterPro" id="IPR034003">
    <property type="entry name" value="ABCG_PDR_2"/>
</dbReference>
<evidence type="ECO:0000259" key="12">
    <source>
        <dbReference type="PROSITE" id="PS50893"/>
    </source>
</evidence>
<dbReference type="Pfam" id="PF00005">
    <property type="entry name" value="ABC_tran"/>
    <property type="match status" value="2"/>
</dbReference>
<evidence type="ECO:0000313" key="14">
    <source>
        <dbReference type="Proteomes" id="UP000829196"/>
    </source>
</evidence>
<evidence type="ECO:0000256" key="11">
    <source>
        <dbReference type="SAM" id="Phobius"/>
    </source>
</evidence>
<protein>
    <recommendedName>
        <fullName evidence="12">ABC transporter domain-containing protein</fullName>
    </recommendedName>
</protein>
<dbReference type="SMART" id="SM00382">
    <property type="entry name" value="AAA"/>
    <property type="match status" value="2"/>
</dbReference>
<feature type="domain" description="ABC transporter" evidence="12">
    <location>
        <begin position="805"/>
        <end position="1046"/>
    </location>
</feature>
<feature type="transmembrane region" description="Helical" evidence="11">
    <location>
        <begin position="594"/>
        <end position="613"/>
    </location>
</feature>
<proteinExistence type="inferred from homology"/>
<dbReference type="InterPro" id="IPR003593">
    <property type="entry name" value="AAA+_ATPase"/>
</dbReference>
<dbReference type="CDD" id="cd03232">
    <property type="entry name" value="ABCG_PDR_domain2"/>
    <property type="match status" value="1"/>
</dbReference>
<dbReference type="PROSITE" id="PS50893">
    <property type="entry name" value="ABC_TRANSPORTER_2"/>
    <property type="match status" value="2"/>
</dbReference>
<dbReference type="Pfam" id="PF01061">
    <property type="entry name" value="ABC2_membrane"/>
    <property type="match status" value="2"/>
</dbReference>
<feature type="transmembrane region" description="Helical" evidence="11">
    <location>
        <begin position="560"/>
        <end position="582"/>
    </location>
</feature>
<evidence type="ECO:0000256" key="10">
    <source>
        <dbReference type="SAM" id="MobiDB-lite"/>
    </source>
</evidence>
<keyword evidence="14" id="KW-1185">Reference proteome</keyword>
<dbReference type="InterPro" id="IPR027417">
    <property type="entry name" value="P-loop_NTPase"/>
</dbReference>
<comment type="caution">
    <text evidence="13">The sequence shown here is derived from an EMBL/GenBank/DDBJ whole genome shotgun (WGS) entry which is preliminary data.</text>
</comment>
<evidence type="ECO:0000256" key="7">
    <source>
        <dbReference type="ARBA" id="ARBA00022840"/>
    </source>
</evidence>
<keyword evidence="6" id="KW-0547">Nucleotide-binding</keyword>
<gene>
    <name evidence="13" type="ORF">KFK09_024138</name>
</gene>
<keyword evidence="3" id="KW-0813">Transport</keyword>
<sequence length="1653" mass="186945">MENVFARSSSRGSSNRSFRHAQEGISLRSLPSYTRLGSGIYKFATVDDKEAGDRKVGDAEQRDFTREGLEVEGKELRNRSEKGRLSLPTVEVRFEHLTVETECHLGRRALPTLINATQNMIESTLGAIGIRLAKRTQLHILNNVSGVIKPSRLTLLLGPPSSGKTTLLKALAGRLDPTLKVGGMVTYNGHKMEEFVVQKTSAYISQNNIHTPELTVRETLDFAARCHGVSDRYELLSGLVKREKDAGISPSAKVDFIMKILGLDDCPNIIVGDMLRRGISGGQKKRLTTGEMIVGPMRIYFMDEISVGLDSSTTYQIIKCLQQIVHLGEGTILMSLLQPSPEIFELFDDIILINEGRILYQGPREFVLRFFESCGFHCPERKSIADFIQEVISRKDQQQYWVDHNLPYSYVSAQEFSNNFDKFFIGLNHKFELSIPFDKSNNHSASLAFEKHTVSYSELLSASFAKEWILIKRNLFIHIIKLIQIIVLAFISSTLFLRTRMHTNTLSDGNMYIGSLTFAIIANLFNGFSQLSLTVSRLTVFYKHRDLLLYPAWVFTLPNFVLRVPISMLESIVWVSITYYMIDFAPEASRFFKQFLLLFLMQQVAAGLFRLIAALCRSLIISNTAGSLSVVIMCVLAGFILPKGAIPTWWKWGYWISPLTYGFNALVINEFLAPRWMIKFANDGKSLGVAVLENANVIPENKWYWIGVEIYLGCIITLNILFTIALASLNSFGKSYAIITKEMASESHENKNKMEDQSISKKPGSHIVINVVSGLFPKKGMVLPFTPLSISFHEVNYYVDMPKEIKLHEVDQVNQDRLQLLNGVTGAFRPKILTALMGVSGAGKTTLLDVLAGRKTSGYIEGDIRISGYPKMQATFTRISGYCEQNDIHSPQVTVRESLIYSAFLRLPKEVSDEKKMAFVDEVIGLVELNNLKDAIVGLSGVSGLSTEQRKRLTIAVELVVNPSILFMDEPTSGLDARAAAIVMRTVRNTVDTGRTVVCTIHQPSTEIFEEFDELLLLKRGGQVIFYGPLGQKARDMIDYFEAIPGIPKIKGNYNSATWMLEVSSNAAEINLGMDLANYYKASILYEQTKAMINELSNPPPGSRDINFATLYSQSMYEQFKCCLWKQWWSYWRSPDYNLVRFLFTVSTAFLLGSIFWNVGHKREDANDIRTVIGSMYVAVMFIGITNSTTVQSIIAIERTVFYRERAAGMYSALPYALAQVIIEIPYVFTQALIYIIIIYPMMGFEWTMAKFMWFYYISFCSFLYFTYYGMMTISFSPNPHVAIILASIFYSFFQLFSGFFIPKPKIPKWWIWYYWICPVAWTVYGLITTQYGDLDDIIEVPGQIKQPIKTFVKEHFGYHRDFMAVVAVVLLLFSFVFAFTFAFCIKKLNFQKRIPEILRVSARKSCDSLPCMHLLALKGANYCVQCPDSSGHQSGVATSLKYMDTVYLDDLDDLASLDVRATGLDVRTSAPLGFSNVLIYSNLTNVTVNPKLDCHPIFLLIDLHANWKKSKGESEREQSKKDFYHWSVKTLHGVQRKPGHIKTDCPKLKATPSKEKVEEKPTVKKGKKKFQRAFWTDSASDSSETENEEEVTNLCLMADSLDQSDQEEGRSLTRPRGSIWYLDSGCSKHMTGDTAQFIMLESRSGGKCENEN</sequence>
<evidence type="ECO:0000256" key="2">
    <source>
        <dbReference type="ARBA" id="ARBA00006012"/>
    </source>
</evidence>
<evidence type="ECO:0000256" key="5">
    <source>
        <dbReference type="ARBA" id="ARBA00022737"/>
    </source>
</evidence>
<dbReference type="GO" id="GO:0005524">
    <property type="term" value="F:ATP binding"/>
    <property type="evidence" value="ECO:0007669"/>
    <property type="project" value="UniProtKB-KW"/>
</dbReference>
<keyword evidence="5" id="KW-0677">Repeat</keyword>
<evidence type="ECO:0000313" key="13">
    <source>
        <dbReference type="EMBL" id="KAI0494007.1"/>
    </source>
</evidence>
<feature type="transmembrane region" description="Helical" evidence="11">
    <location>
        <begin position="1139"/>
        <end position="1160"/>
    </location>
</feature>
<dbReference type="SMR" id="A0A8T3AC67"/>
<evidence type="ECO:0000256" key="3">
    <source>
        <dbReference type="ARBA" id="ARBA00022448"/>
    </source>
</evidence>
<evidence type="ECO:0000256" key="9">
    <source>
        <dbReference type="ARBA" id="ARBA00023136"/>
    </source>
</evidence>
<dbReference type="SUPFAM" id="SSF52540">
    <property type="entry name" value="P-loop containing nucleoside triphosphate hydrolases"/>
    <property type="match status" value="2"/>
</dbReference>
<feature type="region of interest" description="Disordered" evidence="10">
    <location>
        <begin position="1536"/>
        <end position="1565"/>
    </location>
</feature>
<keyword evidence="7" id="KW-0067">ATP-binding</keyword>